<comment type="caution">
    <text evidence="6">The sequence shown here is derived from an EMBL/GenBank/DDBJ whole genome shotgun (WGS) entry which is preliminary data.</text>
</comment>
<feature type="signal peptide" evidence="5">
    <location>
        <begin position="1"/>
        <end position="19"/>
    </location>
</feature>
<dbReference type="PANTHER" id="PTHR22925:SF39">
    <property type="entry name" value="PUTATIVE (AFU_ORTHOLOGUE AFUA_5G14190)-RELATED"/>
    <property type="match status" value="1"/>
</dbReference>
<dbReference type="Gene3D" id="2.115.10.20">
    <property type="entry name" value="Glycosyl hydrolase domain, family 43"/>
    <property type="match status" value="1"/>
</dbReference>
<dbReference type="Proteomes" id="UP000770015">
    <property type="component" value="Unassembled WGS sequence"/>
</dbReference>
<reference evidence="6" key="1">
    <citation type="journal article" date="2021" name="Nat. Commun.">
        <title>Genetic determinants of endophytism in the Arabidopsis root mycobiome.</title>
        <authorList>
            <person name="Mesny F."/>
            <person name="Miyauchi S."/>
            <person name="Thiergart T."/>
            <person name="Pickel B."/>
            <person name="Atanasova L."/>
            <person name="Karlsson M."/>
            <person name="Huettel B."/>
            <person name="Barry K.W."/>
            <person name="Haridas S."/>
            <person name="Chen C."/>
            <person name="Bauer D."/>
            <person name="Andreopoulos W."/>
            <person name="Pangilinan J."/>
            <person name="LaButti K."/>
            <person name="Riley R."/>
            <person name="Lipzen A."/>
            <person name="Clum A."/>
            <person name="Drula E."/>
            <person name="Henrissat B."/>
            <person name="Kohler A."/>
            <person name="Grigoriev I.V."/>
            <person name="Martin F.M."/>
            <person name="Hacquard S."/>
        </authorList>
    </citation>
    <scope>NUCLEOTIDE SEQUENCE</scope>
    <source>
        <strain evidence="6">MPI-SDFR-AT-0117</strain>
    </source>
</reference>
<protein>
    <submittedName>
        <fullName evidence="6">Arabinanase/levansucrase/invertase</fullName>
    </submittedName>
</protein>
<dbReference type="InterPro" id="IPR023296">
    <property type="entry name" value="Glyco_hydro_beta-prop_sf"/>
</dbReference>
<evidence type="ECO:0000313" key="6">
    <source>
        <dbReference type="EMBL" id="KAH6676856.1"/>
    </source>
</evidence>
<feature type="chain" id="PRO_5040393970" evidence="5">
    <location>
        <begin position="20"/>
        <end position="426"/>
    </location>
</feature>
<dbReference type="PANTHER" id="PTHR22925">
    <property type="entry name" value="GLYCOSYL HYDROLASE 43 FAMILY MEMBER"/>
    <property type="match status" value="1"/>
</dbReference>
<evidence type="ECO:0000256" key="2">
    <source>
        <dbReference type="ARBA" id="ARBA00022801"/>
    </source>
</evidence>
<evidence type="ECO:0000313" key="7">
    <source>
        <dbReference type="Proteomes" id="UP000770015"/>
    </source>
</evidence>
<keyword evidence="5" id="KW-0732">Signal</keyword>
<dbReference type="Pfam" id="PF04616">
    <property type="entry name" value="Glyco_hydro_43"/>
    <property type="match status" value="1"/>
</dbReference>
<dbReference type="GO" id="GO:0005975">
    <property type="term" value="P:carbohydrate metabolic process"/>
    <property type="evidence" value="ECO:0007669"/>
    <property type="project" value="InterPro"/>
</dbReference>
<keyword evidence="2 4" id="KW-0378">Hydrolase</keyword>
<keyword evidence="3 4" id="KW-0326">Glycosidase</keyword>
<evidence type="ECO:0000256" key="5">
    <source>
        <dbReference type="SAM" id="SignalP"/>
    </source>
</evidence>
<dbReference type="AlphaFoldDB" id="A0A9P8V6A6"/>
<keyword evidence="7" id="KW-1185">Reference proteome</keyword>
<accession>A0A9P8V6A6</accession>
<evidence type="ECO:0000256" key="1">
    <source>
        <dbReference type="ARBA" id="ARBA00009865"/>
    </source>
</evidence>
<organism evidence="6 7">
    <name type="scientific">Plectosphaerella plurivora</name>
    <dbReference type="NCBI Taxonomy" id="936078"/>
    <lineage>
        <taxon>Eukaryota</taxon>
        <taxon>Fungi</taxon>
        <taxon>Dikarya</taxon>
        <taxon>Ascomycota</taxon>
        <taxon>Pezizomycotina</taxon>
        <taxon>Sordariomycetes</taxon>
        <taxon>Hypocreomycetidae</taxon>
        <taxon>Glomerellales</taxon>
        <taxon>Plectosphaerellaceae</taxon>
        <taxon>Plectosphaerella</taxon>
    </lineage>
</organism>
<gene>
    <name evidence="6" type="ORF">F5X68DRAFT_235032</name>
</gene>
<sequence>MLQSTILALLSASSALGSAWIAPGAVWYDTSDNVIDAHGGGLFKEGDTYYWTGHAAPVPEDPTWANVTLMVYSSRDLVNWDFVGRPAQATSGLWRPKMAKPNCHYWVYGQQDRYSLSLSSDSAAGPYTERDRTRLPPRAYSYSDTGMFHDEASDTWFLLTSADSNTVQINRIMRNGTVGEEVSNLRNGPLEAPGIFTDSGIYYLILSAKTGYRHNPNKAYWATSLAGPWQGGSDIAPPETKTYNSQNTFDFTIKGSERTTHVYMGDDWVSGGWGGSTYVWLPMTADAETKTVTLQFHDMWRVDPRTGELSFPTTRERYESEHATLSKASGVAEVTFSEIEGTGSRQWIRLLYSTADPQTAKVYVKLNNGSNIDTLTLNTRAGLGISTPVQLVLQPGSENTVTLGVFGQDSIVQVEGLEILEDDFDV</sequence>
<dbReference type="SUPFAM" id="SSF75005">
    <property type="entry name" value="Arabinanase/levansucrase/invertase"/>
    <property type="match status" value="1"/>
</dbReference>
<comment type="similarity">
    <text evidence="1 4">Belongs to the glycosyl hydrolase 43 family.</text>
</comment>
<dbReference type="InterPro" id="IPR006710">
    <property type="entry name" value="Glyco_hydro_43"/>
</dbReference>
<dbReference type="EMBL" id="JAGSXJ010000023">
    <property type="protein sequence ID" value="KAH6676856.1"/>
    <property type="molecule type" value="Genomic_DNA"/>
</dbReference>
<dbReference type="GO" id="GO:0004553">
    <property type="term" value="F:hydrolase activity, hydrolyzing O-glycosyl compounds"/>
    <property type="evidence" value="ECO:0007669"/>
    <property type="project" value="InterPro"/>
</dbReference>
<dbReference type="OrthoDB" id="5211809at2759"/>
<name>A0A9P8V6A6_9PEZI</name>
<proteinExistence type="inferred from homology"/>
<evidence type="ECO:0000256" key="3">
    <source>
        <dbReference type="ARBA" id="ARBA00023295"/>
    </source>
</evidence>
<evidence type="ECO:0000256" key="4">
    <source>
        <dbReference type="RuleBase" id="RU361187"/>
    </source>
</evidence>